<dbReference type="Proteomes" id="UP000046393">
    <property type="component" value="Unplaced"/>
</dbReference>
<dbReference type="PANTHER" id="PTHR21593">
    <property type="entry name" value="PRION-LIKE- Q/N-RICH -DOMAIN-BEARING PROTEIN PROTEIN"/>
    <property type="match status" value="1"/>
</dbReference>
<keyword evidence="1" id="KW-0175">Coiled coil</keyword>
<organism evidence="3 4">
    <name type="scientific">Syphacia muris</name>
    <dbReference type="NCBI Taxonomy" id="451379"/>
    <lineage>
        <taxon>Eukaryota</taxon>
        <taxon>Metazoa</taxon>
        <taxon>Ecdysozoa</taxon>
        <taxon>Nematoda</taxon>
        <taxon>Chromadorea</taxon>
        <taxon>Rhabditida</taxon>
        <taxon>Spirurina</taxon>
        <taxon>Oxyuridomorpha</taxon>
        <taxon>Oxyuroidea</taxon>
        <taxon>Oxyuridae</taxon>
        <taxon>Syphacia</taxon>
    </lineage>
</organism>
<sequence>MFGLITISLSEVKLRCYSCASTSIIKHWDSFLEKRGNKAVLSNYQCNFPAEVECEGYCFIYNVTGYKRDGTLGSLGVVKHCSHKWYTSQEVSSKYIHETVSLRGPGGIFDMNTTTHFCNSSLCNVNDFKASSALEERLEDAQLTSSLHFNIDGLTSKSKNQQSAISEKELEQFLTTINTVLLIPESTSHSDSKNPQQSALVSGSTQNCLPNIMFVIILLLTVVGVANGRLNDDSSAEEISKEMNFEMPAMPPPFMDRRPRPHIRIFTFKPDHFSTPRLPPFLHSASEGTKKRFHEIFSNQTLTFAEKKAQIDQLIEGENDAVKAEFAKFKKTMEERKQKIEQQHKEAVSKLSKEAQEADAKIIQLFKNESLTHSDRRQMMREIFEHLPKNVRDELNTLRPHNRFGGRFGKC</sequence>
<proteinExistence type="predicted"/>
<protein>
    <submittedName>
        <fullName evidence="4">DUF148 domain-containing protein</fullName>
    </submittedName>
</protein>
<feature type="domain" description="SXP/RAL-2 family protein Ani s 5-like cation-binding" evidence="2">
    <location>
        <begin position="290"/>
        <end position="392"/>
    </location>
</feature>
<dbReference type="InterPro" id="IPR003677">
    <property type="entry name" value="ANIS5_cation-bd"/>
</dbReference>
<accession>A0A0N5ANY3</accession>
<keyword evidence="3" id="KW-1185">Reference proteome</keyword>
<name>A0A0N5ANY3_9BILA</name>
<reference evidence="4" key="1">
    <citation type="submission" date="2017-02" db="UniProtKB">
        <authorList>
            <consortium name="WormBaseParasite"/>
        </authorList>
    </citation>
    <scope>IDENTIFICATION</scope>
</reference>
<evidence type="ECO:0000313" key="4">
    <source>
        <dbReference type="WBParaSite" id="SMUV_0000633801-mRNA-1"/>
    </source>
</evidence>
<evidence type="ECO:0000256" key="1">
    <source>
        <dbReference type="SAM" id="Coils"/>
    </source>
</evidence>
<evidence type="ECO:0000259" key="2">
    <source>
        <dbReference type="Pfam" id="PF02520"/>
    </source>
</evidence>
<dbReference type="PANTHER" id="PTHR21593:SF36">
    <property type="entry name" value="DUF148 DOMAIN-CONTAINING PROTEIN-RELATED"/>
    <property type="match status" value="1"/>
</dbReference>
<dbReference type="InterPro" id="IPR052823">
    <property type="entry name" value="SXP/RAL-2_related"/>
</dbReference>
<dbReference type="Pfam" id="PF02520">
    <property type="entry name" value="ANIS5_cation-bd"/>
    <property type="match status" value="1"/>
</dbReference>
<feature type="coiled-coil region" evidence="1">
    <location>
        <begin position="330"/>
        <end position="368"/>
    </location>
</feature>
<dbReference type="AlphaFoldDB" id="A0A0N5ANY3"/>
<evidence type="ECO:0000313" key="3">
    <source>
        <dbReference type="Proteomes" id="UP000046393"/>
    </source>
</evidence>
<dbReference type="STRING" id="451379.A0A0N5ANY3"/>
<dbReference type="WBParaSite" id="SMUV_0000633801-mRNA-1">
    <property type="protein sequence ID" value="SMUV_0000633801-mRNA-1"/>
    <property type="gene ID" value="SMUV_0000633801"/>
</dbReference>